<name>A0A2H5PVB4_CITUN</name>
<evidence type="ECO:0000313" key="2">
    <source>
        <dbReference type="Proteomes" id="UP000236630"/>
    </source>
</evidence>
<dbReference type="Proteomes" id="UP000236630">
    <property type="component" value="Unassembled WGS sequence"/>
</dbReference>
<keyword evidence="2" id="KW-1185">Reference proteome</keyword>
<accession>A0A2H5PVB4</accession>
<dbReference type="EMBL" id="BDQV01000129">
    <property type="protein sequence ID" value="GAY56015.1"/>
    <property type="molecule type" value="Genomic_DNA"/>
</dbReference>
<dbReference type="AlphaFoldDB" id="A0A2H5PVB4"/>
<dbReference type="PANTHER" id="PTHR16128:SF8">
    <property type="entry name" value="EXPRESSED PROTEIN"/>
    <property type="match status" value="1"/>
</dbReference>
<organism evidence="1 2">
    <name type="scientific">Citrus unshiu</name>
    <name type="common">Satsuma mandarin</name>
    <name type="synonym">Citrus nobilis var. unshiu</name>
    <dbReference type="NCBI Taxonomy" id="55188"/>
    <lineage>
        <taxon>Eukaryota</taxon>
        <taxon>Viridiplantae</taxon>
        <taxon>Streptophyta</taxon>
        <taxon>Embryophyta</taxon>
        <taxon>Tracheophyta</taxon>
        <taxon>Spermatophyta</taxon>
        <taxon>Magnoliopsida</taxon>
        <taxon>eudicotyledons</taxon>
        <taxon>Gunneridae</taxon>
        <taxon>Pentapetalae</taxon>
        <taxon>rosids</taxon>
        <taxon>malvids</taxon>
        <taxon>Sapindales</taxon>
        <taxon>Rutaceae</taxon>
        <taxon>Aurantioideae</taxon>
        <taxon>Citrus</taxon>
    </lineage>
</organism>
<evidence type="ECO:0000313" key="1">
    <source>
        <dbReference type="EMBL" id="GAY56015.1"/>
    </source>
</evidence>
<proteinExistence type="predicted"/>
<protein>
    <recommendedName>
        <fullName evidence="3">Amine oxidase domain-containing protein</fullName>
    </recommendedName>
</protein>
<dbReference type="STRING" id="55188.A0A2H5PVB4"/>
<evidence type="ECO:0008006" key="3">
    <source>
        <dbReference type="Google" id="ProtNLM"/>
    </source>
</evidence>
<sequence>MCRGAALPTNTPSIPCIFDPHGRAGICGDWLLGSSVESAALSGMALANHIADYLGSGGVRPEEFAVGLHNEFQSLEGHDIGQFPGNVISTDAKESGFFGQLNPYRKLVFSSIGDRHHDISPAFMEEKQKISNNCKPFEFSTNQFEYEAKYKMQIYGLHSEQQSSMLSIVLSSSDQSFTRHKHA</sequence>
<reference evidence="1 2" key="1">
    <citation type="journal article" date="2017" name="Front. Genet.">
        <title>Draft sequencing of the heterozygous diploid genome of Satsuma (Citrus unshiu Marc.) using a hybrid assembly approach.</title>
        <authorList>
            <person name="Shimizu T."/>
            <person name="Tanizawa Y."/>
            <person name="Mochizuki T."/>
            <person name="Nagasaki H."/>
            <person name="Yoshioka T."/>
            <person name="Toyoda A."/>
            <person name="Fujiyama A."/>
            <person name="Kaminuma E."/>
            <person name="Nakamura Y."/>
        </authorList>
    </citation>
    <scope>NUCLEOTIDE SEQUENCE [LARGE SCALE GENOMIC DNA]</scope>
    <source>
        <strain evidence="2">cv. Miyagawa wase</strain>
    </source>
</reference>
<dbReference type="Gene3D" id="3.50.50.60">
    <property type="entry name" value="FAD/NAD(P)-binding domain"/>
    <property type="match status" value="1"/>
</dbReference>
<dbReference type="PANTHER" id="PTHR16128">
    <property type="entry name" value="FAD/NAD(P)-BINDING OXIDOREDUCTASE FAMILY PROTEIN"/>
    <property type="match status" value="1"/>
</dbReference>
<gene>
    <name evidence="1" type="ORF">CUMW_168570</name>
</gene>
<dbReference type="InterPro" id="IPR036188">
    <property type="entry name" value="FAD/NAD-bd_sf"/>
</dbReference>
<comment type="caution">
    <text evidence="1">The sequence shown here is derived from an EMBL/GenBank/DDBJ whole genome shotgun (WGS) entry which is preliminary data.</text>
</comment>